<dbReference type="InterPro" id="IPR011701">
    <property type="entry name" value="MFS"/>
</dbReference>
<sequence>MRSRAELIGRAYILASELYRLDGTVLGVKVYAGLLRVPGVLALVASQTFARLPLGMLSLAVLLHVHAKTGSYALAGAVVACVSVGEAIAMPLTARIAGKIGRATTLMIAAAVNGGALVALAVAGSTPMVLLLLGASIGASVPPLAPVVRALYPNIVSGPGLRALFALDTTAQEVCWVVGPLAVTLLASALSTAMPLVAAAAVTVAGTAWFLLSTRHIRSMPRRGGAPFGRILGNGSVVLAIAASLPLIASFTALEVGVVARYGTGSVMTGAAIAVASLGSLVGGITFGHRRFGVRGLVAALATAAVGTALFGVVGHHGLQLAVLFASGLGFAPALATLYLMVSRAVDEHASAEAFGWLNSGALAGGAVGTATGGVVTDAHGFAGAVVVSVALAAVSALSPLIARARGPVQGLGDAPTEAELASCAP</sequence>
<accession>A0A100WHB5</accession>
<feature type="transmembrane region" description="Helical" evidence="1">
    <location>
        <begin position="232"/>
        <end position="254"/>
    </location>
</feature>
<reference evidence="3" key="1">
    <citation type="journal article" date="2016" name="Genome Announc.">
        <title>Draft Genome Sequences of Five Rapidly Growing Mycobacterium Species, M. thermoresistibile, M. fortuitum subsp. acetamidolyticum, M. canariasense, M. brisbanense, and M. novocastrense.</title>
        <authorList>
            <person name="Katahira K."/>
            <person name="Ogura Y."/>
            <person name="Gotoh Y."/>
            <person name="Hayashi T."/>
        </authorList>
    </citation>
    <scope>NUCLEOTIDE SEQUENCE [LARGE SCALE GENOMIC DNA]</scope>
    <source>
        <strain evidence="3">JCM15298</strain>
    </source>
</reference>
<feature type="transmembrane region" description="Helical" evidence="1">
    <location>
        <begin position="354"/>
        <end position="376"/>
    </location>
</feature>
<dbReference type="PANTHER" id="PTHR23542">
    <property type="match status" value="1"/>
</dbReference>
<comment type="caution">
    <text evidence="2">The sequence shown here is derived from an EMBL/GenBank/DDBJ whole genome shotgun (WGS) entry which is preliminary data.</text>
</comment>
<dbReference type="Gene3D" id="1.20.1250.20">
    <property type="entry name" value="MFS general substrate transporter like domains"/>
    <property type="match status" value="1"/>
</dbReference>
<reference evidence="3" key="2">
    <citation type="submission" date="2016-02" db="EMBL/GenBank/DDBJ databases">
        <title>Draft genome sequence of five rapidly growing Mycobacterium species.</title>
        <authorList>
            <person name="Katahira K."/>
            <person name="Gotou Y."/>
            <person name="Iida K."/>
            <person name="Ogura Y."/>
            <person name="Hayashi T."/>
        </authorList>
    </citation>
    <scope>NUCLEOTIDE SEQUENCE [LARGE SCALE GENOMIC DNA]</scope>
    <source>
        <strain evidence="3">JCM15298</strain>
    </source>
</reference>
<name>A0A100WHB5_MYCCR</name>
<feature type="transmembrane region" description="Helical" evidence="1">
    <location>
        <begin position="294"/>
        <end position="315"/>
    </location>
</feature>
<dbReference type="EMBL" id="BCSY01000084">
    <property type="protein sequence ID" value="GAS98534.1"/>
    <property type="molecule type" value="Genomic_DNA"/>
</dbReference>
<evidence type="ECO:0000256" key="1">
    <source>
        <dbReference type="SAM" id="Phobius"/>
    </source>
</evidence>
<dbReference type="STRING" id="228230.RMCC_5499"/>
<dbReference type="Pfam" id="PF07690">
    <property type="entry name" value="MFS_1"/>
    <property type="match status" value="1"/>
</dbReference>
<organism evidence="2 3">
    <name type="scientific">Mycolicibacterium canariasense</name>
    <name type="common">Mycobacterium canariasense</name>
    <dbReference type="NCBI Taxonomy" id="228230"/>
    <lineage>
        <taxon>Bacteria</taxon>
        <taxon>Bacillati</taxon>
        <taxon>Actinomycetota</taxon>
        <taxon>Actinomycetes</taxon>
        <taxon>Mycobacteriales</taxon>
        <taxon>Mycobacteriaceae</taxon>
        <taxon>Mycolicibacterium</taxon>
    </lineage>
</organism>
<keyword evidence="1" id="KW-0812">Transmembrane</keyword>
<keyword evidence="3" id="KW-1185">Reference proteome</keyword>
<feature type="transmembrane region" description="Helical" evidence="1">
    <location>
        <begin position="70"/>
        <end position="92"/>
    </location>
</feature>
<keyword evidence="1" id="KW-1133">Transmembrane helix</keyword>
<feature type="transmembrane region" description="Helical" evidence="1">
    <location>
        <begin position="266"/>
        <end position="287"/>
    </location>
</feature>
<evidence type="ECO:0000313" key="2">
    <source>
        <dbReference type="EMBL" id="GAS98534.1"/>
    </source>
</evidence>
<feature type="transmembrane region" description="Helical" evidence="1">
    <location>
        <begin position="30"/>
        <end position="50"/>
    </location>
</feature>
<feature type="transmembrane region" description="Helical" evidence="1">
    <location>
        <begin position="321"/>
        <end position="342"/>
    </location>
</feature>
<dbReference type="AlphaFoldDB" id="A0A100WHB5"/>
<feature type="transmembrane region" description="Helical" evidence="1">
    <location>
        <begin position="382"/>
        <end position="403"/>
    </location>
</feature>
<protein>
    <submittedName>
        <fullName evidence="2">ABC transporter permease</fullName>
    </submittedName>
</protein>
<dbReference type="Proteomes" id="UP000069443">
    <property type="component" value="Unassembled WGS sequence"/>
</dbReference>
<feature type="transmembrane region" description="Helical" evidence="1">
    <location>
        <begin position="193"/>
        <end position="212"/>
    </location>
</feature>
<dbReference type="GO" id="GO:0022857">
    <property type="term" value="F:transmembrane transporter activity"/>
    <property type="evidence" value="ECO:0007669"/>
    <property type="project" value="InterPro"/>
</dbReference>
<dbReference type="InterPro" id="IPR036259">
    <property type="entry name" value="MFS_trans_sf"/>
</dbReference>
<proteinExistence type="predicted"/>
<dbReference type="PANTHER" id="PTHR23542:SF1">
    <property type="entry name" value="MAJOR FACILITATOR SUPERFAMILY (MFS) PROFILE DOMAIN-CONTAINING PROTEIN"/>
    <property type="match status" value="1"/>
</dbReference>
<evidence type="ECO:0000313" key="3">
    <source>
        <dbReference type="Proteomes" id="UP000069443"/>
    </source>
</evidence>
<dbReference type="SUPFAM" id="SSF103473">
    <property type="entry name" value="MFS general substrate transporter"/>
    <property type="match status" value="1"/>
</dbReference>
<keyword evidence="1" id="KW-0472">Membrane</keyword>
<gene>
    <name evidence="2" type="ORF">RMCC_5499</name>
</gene>